<evidence type="ECO:0000256" key="6">
    <source>
        <dbReference type="ARBA" id="ARBA00022833"/>
    </source>
</evidence>
<keyword evidence="7" id="KW-0482">Metalloprotease</keyword>
<accession>A0A1Y1I7P8</accession>
<dbReference type="Gene3D" id="3.40.390.10">
    <property type="entry name" value="Collagenase (Catalytic Domain)"/>
    <property type="match status" value="1"/>
</dbReference>
<keyword evidence="5" id="KW-0378">Hydrolase</keyword>
<dbReference type="Pfam" id="PF05572">
    <property type="entry name" value="Peptidase_M43"/>
    <property type="match status" value="1"/>
</dbReference>
<dbReference type="EMBL" id="DF237171">
    <property type="protein sequence ID" value="GAQ85171.1"/>
    <property type="molecule type" value="Genomic_DNA"/>
</dbReference>
<feature type="signal peptide" evidence="9">
    <location>
        <begin position="1"/>
        <end position="27"/>
    </location>
</feature>
<dbReference type="AlphaFoldDB" id="A0A1Y1I7P8"/>
<evidence type="ECO:0000256" key="5">
    <source>
        <dbReference type="ARBA" id="ARBA00022801"/>
    </source>
</evidence>
<gene>
    <name evidence="11" type="ORF">KFL_002220150</name>
</gene>
<evidence type="ECO:0000259" key="10">
    <source>
        <dbReference type="Pfam" id="PF05572"/>
    </source>
</evidence>
<dbReference type="InterPro" id="IPR008754">
    <property type="entry name" value="Peptidase_M43"/>
</dbReference>
<evidence type="ECO:0000256" key="7">
    <source>
        <dbReference type="ARBA" id="ARBA00023049"/>
    </source>
</evidence>
<evidence type="ECO:0000256" key="3">
    <source>
        <dbReference type="ARBA" id="ARBA00022723"/>
    </source>
</evidence>
<sequence length="524" mass="56413">MGPFLRSSLVLFLAVLLLAVSPAPAAASSRHLHRHLESLNGPDEHDFFFSNASQLNPNVTANLIGGCWYKPINFTKYQDQVENLVASFYQKLLNGTLLPGGGNVTVVRLPDGSLSIINGNVTVSPTGQLIIDGNVTTTGVFNGTLRLNQTLPNITSLVTSIFQQAANLAGNNSTLGSLIGGNSSTLGSLVGGILGNLPPVPGLNTTIGELPSIEFSPSMLSNATQLLSYSPVTPDAILAYLRNLTAATLAAIDPGLLAGADNGPLNRATPVAATPIPTAGPGVNQSLPGFPDIKVYFFVIVARSTDNDVTQTMLVNQIARMNADYGASGYPSRFVLAGAVRIVNPLWVDRDVDTEERIFNEMKFQTRIGGPQEFNVWITTFSDSGLNGYATFPWDYQDDPRIDGVVISKYTLPMDRSNRNYQALRSVGITLTHETGHWLGLFHTFQGGCTGSGDFVSDTQAEGTPNDYSDPACTRMKYSCPAGSRAPPDPIFNFMDYGACRRTFTTGQVARAKQYWTYYRYNQG</sequence>
<dbReference type="SUPFAM" id="SSF55486">
    <property type="entry name" value="Metalloproteases ('zincins'), catalytic domain"/>
    <property type="match status" value="1"/>
</dbReference>
<evidence type="ECO:0000313" key="12">
    <source>
        <dbReference type="Proteomes" id="UP000054558"/>
    </source>
</evidence>
<reference evidence="11 12" key="1">
    <citation type="journal article" date="2014" name="Nat. Commun.">
        <title>Klebsormidium flaccidum genome reveals primary factors for plant terrestrial adaptation.</title>
        <authorList>
            <person name="Hori K."/>
            <person name="Maruyama F."/>
            <person name="Fujisawa T."/>
            <person name="Togashi T."/>
            <person name="Yamamoto N."/>
            <person name="Seo M."/>
            <person name="Sato S."/>
            <person name="Yamada T."/>
            <person name="Mori H."/>
            <person name="Tajima N."/>
            <person name="Moriyama T."/>
            <person name="Ikeuchi M."/>
            <person name="Watanabe M."/>
            <person name="Wada H."/>
            <person name="Kobayashi K."/>
            <person name="Saito M."/>
            <person name="Masuda T."/>
            <person name="Sasaki-Sekimoto Y."/>
            <person name="Mashiguchi K."/>
            <person name="Awai K."/>
            <person name="Shimojima M."/>
            <person name="Masuda S."/>
            <person name="Iwai M."/>
            <person name="Nobusawa T."/>
            <person name="Narise T."/>
            <person name="Kondo S."/>
            <person name="Saito H."/>
            <person name="Sato R."/>
            <person name="Murakawa M."/>
            <person name="Ihara Y."/>
            <person name="Oshima-Yamada Y."/>
            <person name="Ohtaka K."/>
            <person name="Satoh M."/>
            <person name="Sonobe K."/>
            <person name="Ishii M."/>
            <person name="Ohtani R."/>
            <person name="Kanamori-Sato M."/>
            <person name="Honoki R."/>
            <person name="Miyazaki D."/>
            <person name="Mochizuki H."/>
            <person name="Umetsu J."/>
            <person name="Higashi K."/>
            <person name="Shibata D."/>
            <person name="Kamiya Y."/>
            <person name="Sato N."/>
            <person name="Nakamura Y."/>
            <person name="Tabata S."/>
            <person name="Ida S."/>
            <person name="Kurokawa K."/>
            <person name="Ohta H."/>
        </authorList>
    </citation>
    <scope>NUCLEOTIDE SEQUENCE [LARGE SCALE GENOMIC DNA]</scope>
    <source>
        <strain evidence="11 12">NIES-2285</strain>
    </source>
</reference>
<keyword evidence="6" id="KW-0862">Zinc</keyword>
<dbReference type="InterPro" id="IPR024079">
    <property type="entry name" value="MetalloPept_cat_dom_sf"/>
</dbReference>
<keyword evidence="12" id="KW-1185">Reference proteome</keyword>
<evidence type="ECO:0000256" key="9">
    <source>
        <dbReference type="SAM" id="SignalP"/>
    </source>
</evidence>
<comment type="similarity">
    <text evidence="1">Belongs to the peptidase M43B family.</text>
</comment>
<keyword evidence="4 9" id="KW-0732">Signal</keyword>
<dbReference type="OrthoDB" id="549917at2759"/>
<dbReference type="Proteomes" id="UP000054558">
    <property type="component" value="Unassembled WGS sequence"/>
</dbReference>
<protein>
    <recommendedName>
        <fullName evidence="10">Peptidase M43 pregnancy-associated plasma-A domain-containing protein</fullName>
    </recommendedName>
</protein>
<keyword evidence="8" id="KW-1015">Disulfide bond</keyword>
<dbReference type="GO" id="GO:0006508">
    <property type="term" value="P:proteolysis"/>
    <property type="evidence" value="ECO:0007669"/>
    <property type="project" value="UniProtKB-KW"/>
</dbReference>
<name>A0A1Y1I7P8_KLENI</name>
<evidence type="ECO:0000256" key="1">
    <source>
        <dbReference type="ARBA" id="ARBA00008721"/>
    </source>
</evidence>
<dbReference type="CDD" id="cd04275">
    <property type="entry name" value="ZnMc_pappalysin_like"/>
    <property type="match status" value="1"/>
</dbReference>
<evidence type="ECO:0000313" key="11">
    <source>
        <dbReference type="EMBL" id="GAQ85171.1"/>
    </source>
</evidence>
<feature type="chain" id="PRO_5012463117" description="Peptidase M43 pregnancy-associated plasma-A domain-containing protein" evidence="9">
    <location>
        <begin position="28"/>
        <end position="524"/>
    </location>
</feature>
<dbReference type="PANTHER" id="PTHR47466:SF1">
    <property type="entry name" value="METALLOPROTEASE MEP1 (AFU_ORTHOLOGUE AFUA_1G07730)-RELATED"/>
    <property type="match status" value="1"/>
</dbReference>
<proteinExistence type="inferred from homology"/>
<feature type="domain" description="Peptidase M43 pregnancy-associated plasma-A" evidence="10">
    <location>
        <begin position="375"/>
        <end position="513"/>
    </location>
</feature>
<organism evidence="11 12">
    <name type="scientific">Klebsormidium nitens</name>
    <name type="common">Green alga</name>
    <name type="synonym">Ulothrix nitens</name>
    <dbReference type="NCBI Taxonomy" id="105231"/>
    <lineage>
        <taxon>Eukaryota</taxon>
        <taxon>Viridiplantae</taxon>
        <taxon>Streptophyta</taxon>
        <taxon>Klebsormidiophyceae</taxon>
        <taxon>Klebsormidiales</taxon>
        <taxon>Klebsormidiaceae</taxon>
        <taxon>Klebsormidium</taxon>
    </lineage>
</organism>
<dbReference type="GO" id="GO:0008237">
    <property type="term" value="F:metallopeptidase activity"/>
    <property type="evidence" value="ECO:0007669"/>
    <property type="project" value="UniProtKB-KW"/>
</dbReference>
<dbReference type="PANTHER" id="PTHR47466">
    <property type="match status" value="1"/>
</dbReference>
<evidence type="ECO:0000256" key="8">
    <source>
        <dbReference type="ARBA" id="ARBA00023157"/>
    </source>
</evidence>
<dbReference type="GO" id="GO:0046872">
    <property type="term" value="F:metal ion binding"/>
    <property type="evidence" value="ECO:0007669"/>
    <property type="project" value="UniProtKB-KW"/>
</dbReference>
<evidence type="ECO:0000256" key="2">
    <source>
        <dbReference type="ARBA" id="ARBA00022670"/>
    </source>
</evidence>
<evidence type="ECO:0000256" key="4">
    <source>
        <dbReference type="ARBA" id="ARBA00022729"/>
    </source>
</evidence>
<dbReference type="STRING" id="105231.A0A1Y1I7P8"/>
<keyword evidence="2" id="KW-0645">Protease</keyword>
<keyword evidence="3" id="KW-0479">Metal-binding</keyword>